<keyword evidence="1 2" id="KW-0812">Transmembrane</keyword>
<dbReference type="KEGG" id="tet:TTHERM_00726329"/>
<keyword evidence="1" id="KW-1133">Transmembrane helix</keyword>
<feature type="transmembrane region" description="Helical" evidence="1">
    <location>
        <begin position="20"/>
        <end position="43"/>
    </location>
</feature>
<feature type="transmembrane region" description="Helical" evidence="1">
    <location>
        <begin position="82"/>
        <end position="101"/>
    </location>
</feature>
<dbReference type="RefSeq" id="XP_001471485.1">
    <property type="nucleotide sequence ID" value="XM_001471435.2"/>
</dbReference>
<sequence>MNQNNQQIIYQDQKGYKDIWNILLICLISTELALGVVAFNGQFADFMTNYQTQSYIAYKLIFCGVVVIFSVLYFFRRHSNLVLLNILIYVIIIDTALRFIAQAKLQANEWNPQEIKDVFSLFLYINQFIFPIILLFFSMRRKEDIKVIVKQVVKNPLVQQNIKEKQEQKLDHKLFFMS</sequence>
<dbReference type="HOGENOM" id="CLU_1513528_0_0_1"/>
<accession>A4VCQ5</accession>
<reference evidence="3" key="1">
    <citation type="journal article" date="2006" name="PLoS Biol.">
        <title>Macronuclear genome sequence of the ciliate Tetrahymena thermophila, a model eukaryote.</title>
        <authorList>
            <person name="Eisen J.A."/>
            <person name="Coyne R.S."/>
            <person name="Wu M."/>
            <person name="Wu D."/>
            <person name="Thiagarajan M."/>
            <person name="Wortman J.R."/>
            <person name="Badger J.H."/>
            <person name="Ren Q."/>
            <person name="Amedeo P."/>
            <person name="Jones K.M."/>
            <person name="Tallon L.J."/>
            <person name="Delcher A.L."/>
            <person name="Salzberg S.L."/>
            <person name="Silva J.C."/>
            <person name="Haas B.J."/>
            <person name="Majoros W.H."/>
            <person name="Farzad M."/>
            <person name="Carlton J.M."/>
            <person name="Smith R.K. Jr."/>
            <person name="Garg J."/>
            <person name="Pearlman R.E."/>
            <person name="Karrer K.M."/>
            <person name="Sun L."/>
            <person name="Manning G."/>
            <person name="Elde N.C."/>
            <person name="Turkewitz A.P."/>
            <person name="Asai D.J."/>
            <person name="Wilkes D.E."/>
            <person name="Wang Y."/>
            <person name="Cai H."/>
            <person name="Collins K."/>
            <person name="Stewart B.A."/>
            <person name="Lee S.R."/>
            <person name="Wilamowska K."/>
            <person name="Weinberg Z."/>
            <person name="Ruzzo W.L."/>
            <person name="Wloga D."/>
            <person name="Gaertig J."/>
            <person name="Frankel J."/>
            <person name="Tsao C.-C."/>
            <person name="Gorovsky M.A."/>
            <person name="Keeling P.J."/>
            <person name="Waller R.F."/>
            <person name="Patron N.J."/>
            <person name="Cherry J.M."/>
            <person name="Stover N.A."/>
            <person name="Krieger C.J."/>
            <person name="del Toro C."/>
            <person name="Ryder H.F."/>
            <person name="Williamson S.C."/>
            <person name="Barbeau R.A."/>
            <person name="Hamilton E.P."/>
            <person name="Orias E."/>
        </authorList>
    </citation>
    <scope>NUCLEOTIDE SEQUENCE [LARGE SCALE GENOMIC DNA]</scope>
    <source>
        <strain evidence="3">SB210</strain>
    </source>
</reference>
<name>A4VCQ5_TETTS</name>
<gene>
    <name evidence="2" type="ORF">TTHERM_00726329</name>
</gene>
<proteinExistence type="predicted"/>
<evidence type="ECO:0000256" key="1">
    <source>
        <dbReference type="SAM" id="Phobius"/>
    </source>
</evidence>
<keyword evidence="1" id="KW-0472">Membrane</keyword>
<dbReference type="EMBL" id="GG662257">
    <property type="protein sequence ID" value="EDK31316.1"/>
    <property type="molecule type" value="Genomic_DNA"/>
</dbReference>
<evidence type="ECO:0000313" key="3">
    <source>
        <dbReference type="Proteomes" id="UP000009168"/>
    </source>
</evidence>
<protein>
    <submittedName>
        <fullName evidence="2">Transmembrane protein, putative</fullName>
    </submittedName>
</protein>
<feature type="transmembrane region" description="Helical" evidence="1">
    <location>
        <begin position="121"/>
        <end position="139"/>
    </location>
</feature>
<organism evidence="2 3">
    <name type="scientific">Tetrahymena thermophila (strain SB210)</name>
    <dbReference type="NCBI Taxonomy" id="312017"/>
    <lineage>
        <taxon>Eukaryota</taxon>
        <taxon>Sar</taxon>
        <taxon>Alveolata</taxon>
        <taxon>Ciliophora</taxon>
        <taxon>Intramacronucleata</taxon>
        <taxon>Oligohymenophorea</taxon>
        <taxon>Hymenostomatida</taxon>
        <taxon>Tetrahymenina</taxon>
        <taxon>Tetrahymenidae</taxon>
        <taxon>Tetrahymena</taxon>
    </lineage>
</organism>
<dbReference type="GeneID" id="7838626"/>
<keyword evidence="3" id="KW-1185">Reference proteome</keyword>
<dbReference type="InParanoid" id="A4VCQ5"/>
<dbReference type="Proteomes" id="UP000009168">
    <property type="component" value="Unassembled WGS sequence"/>
</dbReference>
<feature type="transmembrane region" description="Helical" evidence="1">
    <location>
        <begin position="55"/>
        <end position="75"/>
    </location>
</feature>
<dbReference type="AlphaFoldDB" id="A4VCQ5"/>
<evidence type="ECO:0000313" key="2">
    <source>
        <dbReference type="EMBL" id="EDK31316.1"/>
    </source>
</evidence>